<comment type="caution">
    <text evidence="4">The sequence shown here is derived from an EMBL/GenBank/DDBJ whole genome shotgun (WGS) entry which is preliminary data.</text>
</comment>
<dbReference type="PROSITE" id="PS50082">
    <property type="entry name" value="WD_REPEATS_2"/>
    <property type="match status" value="3"/>
</dbReference>
<dbReference type="PANTHER" id="PTHR22847:SF637">
    <property type="entry name" value="WD REPEAT DOMAIN 5B"/>
    <property type="match status" value="1"/>
</dbReference>
<evidence type="ECO:0000313" key="4">
    <source>
        <dbReference type="EMBL" id="MDB9486116.1"/>
    </source>
</evidence>
<evidence type="ECO:0000256" key="2">
    <source>
        <dbReference type="ARBA" id="ARBA00022737"/>
    </source>
</evidence>
<proteinExistence type="predicted"/>
<dbReference type="InterPro" id="IPR019775">
    <property type="entry name" value="WD40_repeat_CS"/>
</dbReference>
<dbReference type="Pfam" id="PF00400">
    <property type="entry name" value="WD40"/>
    <property type="match status" value="4"/>
</dbReference>
<protein>
    <submittedName>
        <fullName evidence="4">WD40 repeat domain-containing protein</fullName>
    </submittedName>
</protein>
<dbReference type="PRINTS" id="PR00320">
    <property type="entry name" value="GPROTEINBRPT"/>
</dbReference>
<organism evidence="4 5">
    <name type="scientific">Dolichospermum circinale CS-537/01</name>
    <dbReference type="NCBI Taxonomy" id="3021739"/>
    <lineage>
        <taxon>Bacteria</taxon>
        <taxon>Bacillati</taxon>
        <taxon>Cyanobacteriota</taxon>
        <taxon>Cyanophyceae</taxon>
        <taxon>Nostocales</taxon>
        <taxon>Aphanizomenonaceae</taxon>
        <taxon>Dolichospermum</taxon>
        <taxon>Dolichospermum circinale</taxon>
    </lineage>
</organism>
<feature type="repeat" description="WD" evidence="3">
    <location>
        <begin position="246"/>
        <end position="286"/>
    </location>
</feature>
<reference evidence="4 5" key="1">
    <citation type="submission" date="2023-01" db="EMBL/GenBank/DDBJ databases">
        <title>Genomes from the Australian National Cyanobacteria Reference Collection.</title>
        <authorList>
            <person name="Willis A."/>
            <person name="Lee E.M.F."/>
        </authorList>
    </citation>
    <scope>NUCLEOTIDE SEQUENCE [LARGE SCALE GENOMIC DNA]</scope>
    <source>
        <strain evidence="4 5">CS-537/01</strain>
    </source>
</reference>
<dbReference type="CDD" id="cd00200">
    <property type="entry name" value="WD40"/>
    <property type="match status" value="1"/>
</dbReference>
<name>A0ABT5A4Q7_9CYAN</name>
<accession>A0ABT5A4Q7</accession>
<dbReference type="SMART" id="SM00320">
    <property type="entry name" value="WD40"/>
    <property type="match status" value="4"/>
</dbReference>
<keyword evidence="5" id="KW-1185">Reference proteome</keyword>
<keyword evidence="2" id="KW-0677">Repeat</keyword>
<dbReference type="Gene3D" id="1.25.40.370">
    <property type="match status" value="1"/>
</dbReference>
<evidence type="ECO:0000256" key="1">
    <source>
        <dbReference type="ARBA" id="ARBA00022574"/>
    </source>
</evidence>
<gene>
    <name evidence="4" type="ORF">PN492_06065</name>
</gene>
<dbReference type="PROSITE" id="PS50294">
    <property type="entry name" value="WD_REPEATS_REGION"/>
    <property type="match status" value="3"/>
</dbReference>
<feature type="repeat" description="WD" evidence="3">
    <location>
        <begin position="204"/>
        <end position="245"/>
    </location>
</feature>
<dbReference type="Gene3D" id="2.130.10.10">
    <property type="entry name" value="YVTN repeat-like/Quinoprotein amine dehydrogenase"/>
    <property type="match status" value="2"/>
</dbReference>
<keyword evidence="1 3" id="KW-0853">WD repeat</keyword>
<sequence>MSNFRSWFDEQSEEAKEQFLDEYPRLLLAGKEYPKLFKLLSNYYFIEAKINHPLFGVQALIEDYDLLQDETKTPVKTFHGTSLHSNSNTTISSLKKIQGALRLSAHIINQDSQQLPAQLTGRLLHFDTPEINNLLKQIPTDQGLRCLTPSLTPPGSPLIRTLTGHSHWVNAIAVTPDGKTVISGSSDKTIKIWDVVTGTEKFTLPGHSNSVSAIAVTPDGKTVISGSSDNTIKIWDVGTGTEKFTLQGHSNSVNAIALTPDGKTVISGSYKTIKIWDLATRKEIATFTGESPITCCAVAPDGVTIVAGESSGRLHFLRLQGKVTDE</sequence>
<dbReference type="SUPFAM" id="SSF50978">
    <property type="entry name" value="WD40 repeat-like"/>
    <property type="match status" value="1"/>
</dbReference>
<dbReference type="EMBL" id="JAQMTU010000037">
    <property type="protein sequence ID" value="MDB9486116.1"/>
    <property type="molecule type" value="Genomic_DNA"/>
</dbReference>
<evidence type="ECO:0000313" key="5">
    <source>
        <dbReference type="Proteomes" id="UP001212123"/>
    </source>
</evidence>
<dbReference type="InterPro" id="IPR020472">
    <property type="entry name" value="WD40_PAC1"/>
</dbReference>
<dbReference type="RefSeq" id="WP_271805072.1">
    <property type="nucleotide sequence ID" value="NZ_JAQMTU010000037.1"/>
</dbReference>
<evidence type="ECO:0000256" key="3">
    <source>
        <dbReference type="PROSITE-ProRule" id="PRU00221"/>
    </source>
</evidence>
<dbReference type="Proteomes" id="UP001212123">
    <property type="component" value="Unassembled WGS sequence"/>
</dbReference>
<dbReference type="PANTHER" id="PTHR22847">
    <property type="entry name" value="WD40 REPEAT PROTEIN"/>
    <property type="match status" value="1"/>
</dbReference>
<dbReference type="InterPro" id="IPR036322">
    <property type="entry name" value="WD40_repeat_dom_sf"/>
</dbReference>
<feature type="repeat" description="WD" evidence="3">
    <location>
        <begin position="162"/>
        <end position="203"/>
    </location>
</feature>
<dbReference type="PROSITE" id="PS00678">
    <property type="entry name" value="WD_REPEATS_1"/>
    <property type="match status" value="2"/>
</dbReference>
<dbReference type="InterPro" id="IPR001680">
    <property type="entry name" value="WD40_rpt"/>
</dbReference>
<dbReference type="InterPro" id="IPR015943">
    <property type="entry name" value="WD40/YVTN_repeat-like_dom_sf"/>
</dbReference>